<evidence type="ECO:0000256" key="12">
    <source>
        <dbReference type="ARBA" id="ARBA00033708"/>
    </source>
</evidence>
<comment type="caution">
    <text evidence="15">The sequence shown here is derived from an EMBL/GenBank/DDBJ whole genome shotgun (WGS) entry which is preliminary data.</text>
</comment>
<organism evidence="15 16">
    <name type="scientific">Candidatus Saccharicenans subterraneus</name>
    <dbReference type="NCBI Taxonomy" id="2508984"/>
    <lineage>
        <taxon>Bacteria</taxon>
        <taxon>Candidatus Aminicenantota</taxon>
        <taxon>Candidatus Aminicenantia</taxon>
        <taxon>Candidatus Aminicenantales</taxon>
        <taxon>Candidatus Saccharicenantaceae</taxon>
        <taxon>Candidatus Saccharicenans</taxon>
    </lineage>
</organism>
<comment type="similarity">
    <text evidence="2 13">Belongs to the sodium:solute symporter (SSF) (TC 2.A.21) family.</text>
</comment>
<feature type="transmembrane region" description="Helical" evidence="14">
    <location>
        <begin position="235"/>
        <end position="254"/>
    </location>
</feature>
<dbReference type="EMBL" id="QUAH01000003">
    <property type="protein sequence ID" value="RFT16547.1"/>
    <property type="molecule type" value="Genomic_DNA"/>
</dbReference>
<dbReference type="NCBIfam" id="TIGR00813">
    <property type="entry name" value="sss"/>
    <property type="match status" value="1"/>
</dbReference>
<dbReference type="GO" id="GO:0005298">
    <property type="term" value="F:proline:sodium symporter activity"/>
    <property type="evidence" value="ECO:0007669"/>
    <property type="project" value="UniProtKB-UniRule"/>
</dbReference>
<keyword evidence="7 14" id="KW-1133">Transmembrane helix</keyword>
<evidence type="ECO:0000256" key="11">
    <source>
        <dbReference type="ARBA" id="ARBA00023201"/>
    </source>
</evidence>
<proteinExistence type="inferred from homology"/>
<reference evidence="15 16" key="1">
    <citation type="submission" date="2018-08" db="EMBL/GenBank/DDBJ databases">
        <title>Genome analysis of the thermophilic bacterium of the candidate phylum Aminicenantes from deep subsurface aquifer revealed its physiology and ecological role.</title>
        <authorList>
            <person name="Kadnikov V.V."/>
            <person name="Mardanov A.V."/>
            <person name="Beletsky A.V."/>
            <person name="Karnachuk O.V."/>
            <person name="Ravin N.V."/>
        </authorList>
    </citation>
    <scope>NUCLEOTIDE SEQUENCE [LARGE SCALE GENOMIC DNA]</scope>
    <source>
        <strain evidence="15">BY38</strain>
    </source>
</reference>
<evidence type="ECO:0000256" key="7">
    <source>
        <dbReference type="ARBA" id="ARBA00022989"/>
    </source>
</evidence>
<feature type="transmembrane region" description="Helical" evidence="14">
    <location>
        <begin position="51"/>
        <end position="75"/>
    </location>
</feature>
<keyword evidence="5 14" id="KW-0812">Transmembrane</keyword>
<evidence type="ECO:0000256" key="13">
    <source>
        <dbReference type="RuleBase" id="RU362091"/>
    </source>
</evidence>
<dbReference type="GO" id="GO:0005886">
    <property type="term" value="C:plasma membrane"/>
    <property type="evidence" value="ECO:0007669"/>
    <property type="project" value="UniProtKB-SubCell"/>
</dbReference>
<keyword evidence="8 14" id="KW-0915">Sodium</keyword>
<feature type="transmembrane region" description="Helical" evidence="14">
    <location>
        <begin position="376"/>
        <end position="395"/>
    </location>
</feature>
<dbReference type="Gene3D" id="1.20.1730.10">
    <property type="entry name" value="Sodium/glucose cotransporter"/>
    <property type="match status" value="1"/>
</dbReference>
<feature type="transmembrane region" description="Helical" evidence="14">
    <location>
        <begin position="81"/>
        <end position="100"/>
    </location>
</feature>
<comment type="function">
    <text evidence="14">Catalyzes the sodium-dependent uptake of extracellular L-proline.</text>
</comment>
<name>A0A3E2BPH6_9BACT</name>
<feature type="transmembrane region" description="Helical" evidence="14">
    <location>
        <begin position="129"/>
        <end position="148"/>
    </location>
</feature>
<keyword evidence="9 14" id="KW-0406">Ion transport</keyword>
<keyword evidence="6 14" id="KW-0769">Symport</keyword>
<dbReference type="Pfam" id="PF00474">
    <property type="entry name" value="SSF"/>
    <property type="match status" value="1"/>
</dbReference>
<keyword evidence="4 14" id="KW-1003">Cell membrane</keyword>
<dbReference type="InterPro" id="IPR038377">
    <property type="entry name" value="Na/Glc_symporter_sf"/>
</dbReference>
<evidence type="ECO:0000256" key="5">
    <source>
        <dbReference type="ARBA" id="ARBA00022692"/>
    </source>
</evidence>
<evidence type="ECO:0000256" key="10">
    <source>
        <dbReference type="ARBA" id="ARBA00023136"/>
    </source>
</evidence>
<comment type="catalytic activity">
    <reaction evidence="12">
        <text>L-proline(in) + Na(+)(in) = L-proline(out) + Na(+)(out)</text>
        <dbReference type="Rhea" id="RHEA:28967"/>
        <dbReference type="ChEBI" id="CHEBI:29101"/>
        <dbReference type="ChEBI" id="CHEBI:60039"/>
    </reaction>
</comment>
<dbReference type="InterPro" id="IPR011851">
    <property type="entry name" value="Na/Pro_symporter"/>
</dbReference>
<evidence type="ECO:0000256" key="14">
    <source>
        <dbReference type="RuleBase" id="RU366012"/>
    </source>
</evidence>
<dbReference type="GO" id="GO:0031402">
    <property type="term" value="F:sodium ion binding"/>
    <property type="evidence" value="ECO:0007669"/>
    <property type="project" value="UniProtKB-UniRule"/>
</dbReference>
<dbReference type="InterPro" id="IPR050277">
    <property type="entry name" value="Sodium:Solute_Symporter"/>
</dbReference>
<dbReference type="AlphaFoldDB" id="A0A3E2BPH6"/>
<keyword evidence="3 14" id="KW-0813">Transport</keyword>
<accession>A0A3E2BPH6</accession>
<dbReference type="PANTHER" id="PTHR48086:SF3">
    <property type="entry name" value="SODIUM_PROLINE SYMPORTER"/>
    <property type="match status" value="1"/>
</dbReference>
<evidence type="ECO:0000313" key="15">
    <source>
        <dbReference type="EMBL" id="RFT16547.1"/>
    </source>
</evidence>
<evidence type="ECO:0000256" key="3">
    <source>
        <dbReference type="ARBA" id="ARBA00022448"/>
    </source>
</evidence>
<dbReference type="PROSITE" id="PS50283">
    <property type="entry name" value="NA_SOLUT_SYMP_3"/>
    <property type="match status" value="1"/>
</dbReference>
<feature type="transmembrane region" description="Helical" evidence="14">
    <location>
        <begin position="168"/>
        <end position="189"/>
    </location>
</feature>
<keyword evidence="14" id="KW-0029">Amino-acid transport</keyword>
<gene>
    <name evidence="15" type="ORF">OP8BY_1725</name>
</gene>
<feature type="transmembrane region" description="Helical" evidence="14">
    <location>
        <begin position="456"/>
        <end position="478"/>
    </location>
</feature>
<dbReference type="PANTHER" id="PTHR48086">
    <property type="entry name" value="SODIUM/PROLINE SYMPORTER-RELATED"/>
    <property type="match status" value="1"/>
</dbReference>
<dbReference type="GO" id="GO:0015824">
    <property type="term" value="P:proline transport"/>
    <property type="evidence" value="ECO:0007669"/>
    <property type="project" value="UniProtKB-UniRule"/>
</dbReference>
<dbReference type="CDD" id="cd11475">
    <property type="entry name" value="SLC5sbd_PutP"/>
    <property type="match status" value="1"/>
</dbReference>
<sequence>MNTLSIHTNPWALAAFILYVVMMVSVGIITARFSSRGIGEFFLGGRKMKSFVVALAAVTSGRSAWLLIGVSGMAFTRGVSAVWAVVGYILVELFMFIFPGKRLRYFTGKMGDITIPDYLESRFEDNRHLLRLFALIPILIFMTAYVAAQFNAGGKSLAASFNVTPLQGILITAAIVIFYTVLGGFMAVCWTDTLQAMFMIFALMILPVIAIIHFGGLGRMFSVLGNISPGYLDTFAISFGAWLGFVGIGFGSPGNPHILNKYMSIEEPEKLNRTGLIGTIWNVLMAWGAVFIGLAGRALYLDVANLPGKDPENVYPLLGSQHLHPFLFGLTIAAIFAAIMSTASSQLLVASSAVVRDAYQKIIASQKQIPEKKLVLISRVFTLLVAVVALLFAAYANKLVFYLVLFAWGGLGAAFGPAVLLSLYWKKTTKEGVIAGILVGSLTEIVWYLIPSLKAMVAEWVPAFILSFLAVVLVSLYTQPPARVEEYMKYMKGLS</sequence>
<evidence type="ECO:0000256" key="8">
    <source>
        <dbReference type="ARBA" id="ARBA00023053"/>
    </source>
</evidence>
<feature type="transmembrane region" description="Helical" evidence="14">
    <location>
        <begin position="12"/>
        <end position="31"/>
    </location>
</feature>
<evidence type="ECO:0000256" key="2">
    <source>
        <dbReference type="ARBA" id="ARBA00006434"/>
    </source>
</evidence>
<dbReference type="InterPro" id="IPR001734">
    <property type="entry name" value="Na/solute_symporter"/>
</dbReference>
<evidence type="ECO:0000256" key="9">
    <source>
        <dbReference type="ARBA" id="ARBA00023065"/>
    </source>
</evidence>
<feature type="transmembrane region" description="Helical" evidence="14">
    <location>
        <begin position="432"/>
        <end position="450"/>
    </location>
</feature>
<keyword evidence="11 14" id="KW-0739">Sodium transport</keyword>
<evidence type="ECO:0000256" key="4">
    <source>
        <dbReference type="ARBA" id="ARBA00022475"/>
    </source>
</evidence>
<dbReference type="Proteomes" id="UP000257323">
    <property type="component" value="Unassembled WGS sequence"/>
</dbReference>
<protein>
    <recommendedName>
        <fullName evidence="14">Sodium/proline symporter</fullName>
    </recommendedName>
    <alternativeName>
        <fullName evidence="14">Proline permease</fullName>
    </alternativeName>
</protein>
<evidence type="ECO:0000256" key="6">
    <source>
        <dbReference type="ARBA" id="ARBA00022847"/>
    </source>
</evidence>
<feature type="transmembrane region" description="Helical" evidence="14">
    <location>
        <begin position="275"/>
        <end position="300"/>
    </location>
</feature>
<feature type="transmembrane region" description="Helical" evidence="14">
    <location>
        <begin position="326"/>
        <end position="355"/>
    </location>
</feature>
<evidence type="ECO:0000313" key="16">
    <source>
        <dbReference type="Proteomes" id="UP000257323"/>
    </source>
</evidence>
<evidence type="ECO:0000256" key="1">
    <source>
        <dbReference type="ARBA" id="ARBA00004651"/>
    </source>
</evidence>
<feature type="transmembrane region" description="Helical" evidence="14">
    <location>
        <begin position="401"/>
        <end position="425"/>
    </location>
</feature>
<feature type="transmembrane region" description="Helical" evidence="14">
    <location>
        <begin position="196"/>
        <end position="215"/>
    </location>
</feature>
<comment type="subcellular location">
    <subcellularLocation>
        <location evidence="1 14">Cell membrane</location>
        <topology evidence="1 14">Multi-pass membrane protein</topology>
    </subcellularLocation>
</comment>
<keyword evidence="10 14" id="KW-0472">Membrane</keyword>